<name>A0AAN6WJW1_9PEZI</name>
<dbReference type="EMBL" id="MU864573">
    <property type="protein sequence ID" value="KAK4183149.1"/>
    <property type="molecule type" value="Genomic_DNA"/>
</dbReference>
<protein>
    <submittedName>
        <fullName evidence="2">Heterokaryon incompatibility protein-domain-containing protein</fullName>
    </submittedName>
</protein>
<dbReference type="InterPro" id="IPR052895">
    <property type="entry name" value="HetReg/Transcr_Mod"/>
</dbReference>
<dbReference type="Proteomes" id="UP001302126">
    <property type="component" value="Unassembled WGS sequence"/>
</dbReference>
<reference evidence="2" key="1">
    <citation type="journal article" date="2023" name="Mol. Phylogenet. Evol.">
        <title>Genome-scale phylogeny and comparative genomics of the fungal order Sordariales.</title>
        <authorList>
            <person name="Hensen N."/>
            <person name="Bonometti L."/>
            <person name="Westerberg I."/>
            <person name="Brannstrom I.O."/>
            <person name="Guillou S."/>
            <person name="Cros-Aarteil S."/>
            <person name="Calhoun S."/>
            <person name="Haridas S."/>
            <person name="Kuo A."/>
            <person name="Mondo S."/>
            <person name="Pangilinan J."/>
            <person name="Riley R."/>
            <person name="LaButti K."/>
            <person name="Andreopoulos B."/>
            <person name="Lipzen A."/>
            <person name="Chen C."/>
            <person name="Yan M."/>
            <person name="Daum C."/>
            <person name="Ng V."/>
            <person name="Clum A."/>
            <person name="Steindorff A."/>
            <person name="Ohm R.A."/>
            <person name="Martin F."/>
            <person name="Silar P."/>
            <person name="Natvig D.O."/>
            <person name="Lalanne C."/>
            <person name="Gautier V."/>
            <person name="Ament-Velasquez S.L."/>
            <person name="Kruys A."/>
            <person name="Hutchinson M.I."/>
            <person name="Powell A.J."/>
            <person name="Barry K."/>
            <person name="Miller A.N."/>
            <person name="Grigoriev I.V."/>
            <person name="Debuchy R."/>
            <person name="Gladieux P."/>
            <person name="Hiltunen Thoren M."/>
            <person name="Johannesson H."/>
        </authorList>
    </citation>
    <scope>NUCLEOTIDE SEQUENCE</scope>
    <source>
        <strain evidence="2">PSN309</strain>
    </source>
</reference>
<feature type="non-terminal residue" evidence="2">
    <location>
        <position position="1"/>
    </location>
</feature>
<accession>A0AAN6WJW1</accession>
<evidence type="ECO:0000313" key="3">
    <source>
        <dbReference type="Proteomes" id="UP001302126"/>
    </source>
</evidence>
<feature type="non-terminal residue" evidence="2">
    <location>
        <position position="373"/>
    </location>
</feature>
<evidence type="ECO:0000259" key="1">
    <source>
        <dbReference type="Pfam" id="PF06985"/>
    </source>
</evidence>
<dbReference type="PANTHER" id="PTHR24148">
    <property type="entry name" value="ANKYRIN REPEAT DOMAIN-CONTAINING PROTEIN 39 HOMOLOG-RELATED"/>
    <property type="match status" value="1"/>
</dbReference>
<sequence length="373" mass="41499">EALSYVWGSEYNLTPIYIKSDDGTNQHLLITENLRIALLHLRDPLLERVLWIDAICINQHDDQEKSHQVQSMANIYASASRVTVWLGEAGDDSDKALEMLRNAAEQQIGSSADTEKKQHQAVLALLRRPWFQRIWVLQEVAAARHTVIKCGLSEIDGYAFYLGLNALQLTYDAEFQGLIPSISYLLQGTVFRLRRQLNSVGKFSLGIRPLAELIDMYHTRKTTDPRDKVYALLGMCSDDPSSAGLVADYGPETTFDKVFQKVVEFSLSSQILVRNISVMHQAVALIQGKARILGHVSSRYQNSGSTSRDIVISGNQSCLGIEYQKSAMTILATVKDITEGDILCLLAGATKPSLIRPCIGYWELLAMAVPIPD</sequence>
<dbReference type="InterPro" id="IPR010730">
    <property type="entry name" value="HET"/>
</dbReference>
<feature type="domain" description="Heterokaryon incompatibility" evidence="1">
    <location>
        <begin position="1"/>
        <end position="139"/>
    </location>
</feature>
<dbReference type="AlphaFoldDB" id="A0AAN6WJW1"/>
<gene>
    <name evidence="2" type="ORF">QBC35DRAFT_362777</name>
</gene>
<evidence type="ECO:0000313" key="2">
    <source>
        <dbReference type="EMBL" id="KAK4183149.1"/>
    </source>
</evidence>
<dbReference type="PANTHER" id="PTHR24148:SF78">
    <property type="entry name" value="HETEROKARYON INCOMPATIBILITY DOMAIN-CONTAINING PROTEIN"/>
    <property type="match status" value="1"/>
</dbReference>
<organism evidence="2 3">
    <name type="scientific">Podospora australis</name>
    <dbReference type="NCBI Taxonomy" id="1536484"/>
    <lineage>
        <taxon>Eukaryota</taxon>
        <taxon>Fungi</taxon>
        <taxon>Dikarya</taxon>
        <taxon>Ascomycota</taxon>
        <taxon>Pezizomycotina</taxon>
        <taxon>Sordariomycetes</taxon>
        <taxon>Sordariomycetidae</taxon>
        <taxon>Sordariales</taxon>
        <taxon>Podosporaceae</taxon>
        <taxon>Podospora</taxon>
    </lineage>
</organism>
<proteinExistence type="predicted"/>
<dbReference type="Pfam" id="PF06985">
    <property type="entry name" value="HET"/>
    <property type="match status" value="1"/>
</dbReference>
<reference evidence="2" key="2">
    <citation type="submission" date="2023-05" db="EMBL/GenBank/DDBJ databases">
        <authorList>
            <consortium name="Lawrence Berkeley National Laboratory"/>
            <person name="Steindorff A."/>
            <person name="Hensen N."/>
            <person name="Bonometti L."/>
            <person name="Westerberg I."/>
            <person name="Brannstrom I.O."/>
            <person name="Guillou S."/>
            <person name="Cros-Aarteil S."/>
            <person name="Calhoun S."/>
            <person name="Haridas S."/>
            <person name="Kuo A."/>
            <person name="Mondo S."/>
            <person name="Pangilinan J."/>
            <person name="Riley R."/>
            <person name="Labutti K."/>
            <person name="Andreopoulos B."/>
            <person name="Lipzen A."/>
            <person name="Chen C."/>
            <person name="Yanf M."/>
            <person name="Daum C."/>
            <person name="Ng V."/>
            <person name="Clum A."/>
            <person name="Ohm R."/>
            <person name="Martin F."/>
            <person name="Silar P."/>
            <person name="Natvig D."/>
            <person name="Lalanne C."/>
            <person name="Gautier V."/>
            <person name="Ament-Velasquez S.L."/>
            <person name="Kruys A."/>
            <person name="Hutchinson M.I."/>
            <person name="Powell A.J."/>
            <person name="Barry K."/>
            <person name="Miller A.N."/>
            <person name="Grigoriev I.V."/>
            <person name="Debuchy R."/>
            <person name="Gladieux P."/>
            <person name="Thoren M.H."/>
            <person name="Johannesson H."/>
        </authorList>
    </citation>
    <scope>NUCLEOTIDE SEQUENCE</scope>
    <source>
        <strain evidence="2">PSN309</strain>
    </source>
</reference>
<keyword evidence="3" id="KW-1185">Reference proteome</keyword>
<comment type="caution">
    <text evidence="2">The sequence shown here is derived from an EMBL/GenBank/DDBJ whole genome shotgun (WGS) entry which is preliminary data.</text>
</comment>